<dbReference type="EMBL" id="JWHR01000161">
    <property type="protein sequence ID" value="KHS55584.1"/>
    <property type="molecule type" value="Genomic_DNA"/>
</dbReference>
<keyword evidence="5 10" id="KW-0004">4Fe-4S</keyword>
<dbReference type="PROSITE" id="PS00198">
    <property type="entry name" value="4FE4S_FER_1"/>
    <property type="match status" value="1"/>
</dbReference>
<accession>A0A0B3VSH1</accession>
<sequence>MAYKITDDCIACGSCADECPNDAIISGDDKYSINADECLDCGSCADACPNDAIVSE</sequence>
<keyword evidence="7 10" id="KW-0249">Electron transport</keyword>
<keyword evidence="9 10" id="KW-0411">Iron-sulfur</keyword>
<evidence type="ECO:0000256" key="1">
    <source>
        <dbReference type="ARBA" id="ARBA00001966"/>
    </source>
</evidence>
<comment type="caution">
    <text evidence="12">The sequence shown here is derived from an EMBL/GenBank/DDBJ whole genome shotgun (WGS) entry which is preliminary data.</text>
</comment>
<dbReference type="Gene3D" id="3.30.70.20">
    <property type="match status" value="1"/>
</dbReference>
<dbReference type="PANTHER" id="PTHR24960:SF79">
    <property type="entry name" value="PHOTOSYSTEM I IRON-SULFUR CENTER"/>
    <property type="match status" value="1"/>
</dbReference>
<dbReference type="InterPro" id="IPR017900">
    <property type="entry name" value="4Fe4S_Fe_S_CS"/>
</dbReference>
<keyword evidence="6 10" id="KW-0479">Metal-binding</keyword>
<dbReference type="AlphaFoldDB" id="A0A0B3VSH1"/>
<dbReference type="InterPro" id="IPR017896">
    <property type="entry name" value="4Fe4S_Fe-S-bd"/>
</dbReference>
<keyword evidence="13" id="KW-1185">Reference proteome</keyword>
<comment type="cofactor">
    <cofactor evidence="1 10">
        <name>[4Fe-4S] cluster</name>
        <dbReference type="ChEBI" id="CHEBI:49883"/>
    </cofactor>
</comment>
<dbReference type="GO" id="GO:0009055">
    <property type="term" value="F:electron transfer activity"/>
    <property type="evidence" value="ECO:0007669"/>
    <property type="project" value="UniProtKB-UniRule"/>
</dbReference>
<dbReference type="InterPro" id="IPR000813">
    <property type="entry name" value="7Fe_ferredoxin"/>
</dbReference>
<protein>
    <recommendedName>
        <fullName evidence="3 10">Ferredoxin</fullName>
    </recommendedName>
</protein>
<evidence type="ECO:0000313" key="12">
    <source>
        <dbReference type="EMBL" id="KHS55584.1"/>
    </source>
</evidence>
<dbReference type="Proteomes" id="UP000031189">
    <property type="component" value="Unassembled WGS sequence"/>
</dbReference>
<evidence type="ECO:0000256" key="9">
    <source>
        <dbReference type="ARBA" id="ARBA00023014"/>
    </source>
</evidence>
<evidence type="ECO:0000256" key="4">
    <source>
        <dbReference type="ARBA" id="ARBA00022448"/>
    </source>
</evidence>
<dbReference type="Pfam" id="PF13187">
    <property type="entry name" value="Fer4_9"/>
    <property type="match status" value="1"/>
</dbReference>
<evidence type="ECO:0000256" key="2">
    <source>
        <dbReference type="ARBA" id="ARBA00003532"/>
    </source>
</evidence>
<dbReference type="PRINTS" id="PR00354">
    <property type="entry name" value="7FE8SFRDOXIN"/>
</dbReference>
<dbReference type="InterPro" id="IPR050157">
    <property type="entry name" value="PSI_iron-sulfur_center"/>
</dbReference>
<evidence type="ECO:0000256" key="6">
    <source>
        <dbReference type="ARBA" id="ARBA00022723"/>
    </source>
</evidence>
<reference evidence="12 13" key="1">
    <citation type="submission" date="2014-12" db="EMBL/GenBank/DDBJ databases">
        <title>Draft genome sequence of Terrisporobacter sp. 08-306576, isolated from the blood culture of a bacteremia patient.</title>
        <authorList>
            <person name="Lund L.C."/>
            <person name="Sydenham T.V."/>
            <person name="Hogh S.V."/>
            <person name="Skov M.N."/>
            <person name="Kemp M."/>
            <person name="Justesen U.S."/>
        </authorList>
    </citation>
    <scope>NUCLEOTIDE SEQUENCE [LARGE SCALE GENOMIC DNA]</scope>
    <source>
        <strain evidence="12 13">08-306576</strain>
    </source>
</reference>
<gene>
    <name evidence="12" type="ORF">QX51_18560</name>
</gene>
<feature type="domain" description="4Fe-4S ferredoxin-type" evidence="11">
    <location>
        <begin position="29"/>
        <end position="56"/>
    </location>
</feature>
<dbReference type="PANTHER" id="PTHR24960">
    <property type="entry name" value="PHOTOSYSTEM I IRON-SULFUR CENTER-RELATED"/>
    <property type="match status" value="1"/>
</dbReference>
<keyword evidence="4 10" id="KW-0813">Transport</keyword>
<evidence type="ECO:0000256" key="5">
    <source>
        <dbReference type="ARBA" id="ARBA00022485"/>
    </source>
</evidence>
<dbReference type="PROSITE" id="PS51379">
    <property type="entry name" value="4FE4S_FER_2"/>
    <property type="match status" value="2"/>
</dbReference>
<comment type="function">
    <text evidence="2 10">Ferredoxins are iron-sulfur proteins that transfer electrons in a wide variety of metabolic reactions.</text>
</comment>
<evidence type="ECO:0000256" key="7">
    <source>
        <dbReference type="ARBA" id="ARBA00022982"/>
    </source>
</evidence>
<keyword evidence="8 10" id="KW-0408">Iron</keyword>
<dbReference type="RefSeq" id="WP_039681388.1">
    <property type="nucleotide sequence ID" value="NZ_JAWGXO010000017.1"/>
</dbReference>
<dbReference type="STRING" id="1577792.QX51_18560"/>
<feature type="domain" description="4Fe-4S ferredoxin-type" evidence="11">
    <location>
        <begin position="1"/>
        <end position="28"/>
    </location>
</feature>
<evidence type="ECO:0000256" key="10">
    <source>
        <dbReference type="RuleBase" id="RU365098"/>
    </source>
</evidence>
<dbReference type="GO" id="GO:0051539">
    <property type="term" value="F:4 iron, 4 sulfur cluster binding"/>
    <property type="evidence" value="ECO:0007669"/>
    <property type="project" value="UniProtKB-UniRule"/>
</dbReference>
<evidence type="ECO:0000313" key="13">
    <source>
        <dbReference type="Proteomes" id="UP000031189"/>
    </source>
</evidence>
<evidence type="ECO:0000259" key="11">
    <source>
        <dbReference type="PROSITE" id="PS51379"/>
    </source>
</evidence>
<dbReference type="SUPFAM" id="SSF54862">
    <property type="entry name" value="4Fe-4S ferredoxins"/>
    <property type="match status" value="1"/>
</dbReference>
<proteinExistence type="predicted"/>
<organism evidence="12 13">
    <name type="scientific">Terrisporobacter othiniensis</name>
    <dbReference type="NCBI Taxonomy" id="1577792"/>
    <lineage>
        <taxon>Bacteria</taxon>
        <taxon>Bacillati</taxon>
        <taxon>Bacillota</taxon>
        <taxon>Clostridia</taxon>
        <taxon>Peptostreptococcales</taxon>
        <taxon>Peptostreptococcaceae</taxon>
        <taxon>Terrisporobacter</taxon>
    </lineage>
</organism>
<dbReference type="GO" id="GO:0046872">
    <property type="term" value="F:metal ion binding"/>
    <property type="evidence" value="ECO:0007669"/>
    <property type="project" value="UniProtKB-UniRule"/>
</dbReference>
<evidence type="ECO:0000256" key="3">
    <source>
        <dbReference type="ARBA" id="ARBA00013529"/>
    </source>
</evidence>
<evidence type="ECO:0000256" key="8">
    <source>
        <dbReference type="ARBA" id="ARBA00023004"/>
    </source>
</evidence>
<dbReference type="OrthoDB" id="9803397at2"/>
<name>A0A0B3VSH1_9FIRM</name>